<dbReference type="Proteomes" id="UP000243499">
    <property type="component" value="Chromosome 4"/>
</dbReference>
<proteinExistence type="predicted"/>
<feature type="compositionally biased region" description="Low complexity" evidence="1">
    <location>
        <begin position="60"/>
        <end position="71"/>
    </location>
</feature>
<protein>
    <submittedName>
        <fullName evidence="2">Uncharacterized protein</fullName>
    </submittedName>
</protein>
<feature type="compositionally biased region" description="Low complexity" evidence="1">
    <location>
        <begin position="14"/>
        <end position="29"/>
    </location>
</feature>
<sequence length="133" mass="13836">MGWRRSPPPPPPASSSAILEPLPLPSIAADANPDPYPQHRPSSPTAGSGTVPAPPPPPSAATAQAPSSPTPGNLPCHQPFSAAIFHRPGRRHPRCPFSLPSRPTHRRSDSPWRTSIGPGDQGPGNLGTLTPEP</sequence>
<accession>A0A2T8JEA8</accession>
<evidence type="ECO:0000313" key="2">
    <source>
        <dbReference type="EMBL" id="PVH48238.1"/>
    </source>
</evidence>
<reference evidence="2" key="1">
    <citation type="submission" date="2018-04" db="EMBL/GenBank/DDBJ databases">
        <title>WGS assembly of Panicum hallii.</title>
        <authorList>
            <person name="Lovell J."/>
            <person name="Jenkins J."/>
            <person name="Lowry D."/>
            <person name="Mamidi S."/>
            <person name="Sreedasyam A."/>
            <person name="Weng X."/>
            <person name="Barry K."/>
            <person name="Bonette J."/>
            <person name="Campitelli B."/>
            <person name="Daum C."/>
            <person name="Gordon S."/>
            <person name="Gould B."/>
            <person name="Lipzen A."/>
            <person name="Macqueen A."/>
            <person name="Palacio-Mejia J."/>
            <person name="Plott C."/>
            <person name="Shakirov E."/>
            <person name="Shu S."/>
            <person name="Yoshinaga Y."/>
            <person name="Zane M."/>
            <person name="Rokhsar D."/>
            <person name="Grimwood J."/>
            <person name="Schmutz J."/>
            <person name="Juenger T."/>
        </authorList>
    </citation>
    <scope>NUCLEOTIDE SEQUENCE [LARGE SCALE GENOMIC DNA]</scope>
    <source>
        <strain evidence="2">FIL2</strain>
    </source>
</reference>
<dbReference type="Gramene" id="PVH48238">
    <property type="protein sequence ID" value="PVH48238"/>
    <property type="gene ID" value="PAHAL_4G287500"/>
</dbReference>
<dbReference type="AlphaFoldDB" id="A0A2T8JEA8"/>
<feature type="compositionally biased region" description="Pro residues" evidence="1">
    <location>
        <begin position="1"/>
        <end position="13"/>
    </location>
</feature>
<organism evidence="2">
    <name type="scientific">Panicum hallii</name>
    <dbReference type="NCBI Taxonomy" id="206008"/>
    <lineage>
        <taxon>Eukaryota</taxon>
        <taxon>Viridiplantae</taxon>
        <taxon>Streptophyta</taxon>
        <taxon>Embryophyta</taxon>
        <taxon>Tracheophyta</taxon>
        <taxon>Spermatophyta</taxon>
        <taxon>Magnoliopsida</taxon>
        <taxon>Liliopsida</taxon>
        <taxon>Poales</taxon>
        <taxon>Poaceae</taxon>
        <taxon>PACMAD clade</taxon>
        <taxon>Panicoideae</taxon>
        <taxon>Panicodae</taxon>
        <taxon>Paniceae</taxon>
        <taxon>Panicinae</taxon>
        <taxon>Panicum</taxon>
        <taxon>Panicum sect. Panicum</taxon>
    </lineage>
</organism>
<dbReference type="EMBL" id="CM008049">
    <property type="protein sequence ID" value="PVH48238.1"/>
    <property type="molecule type" value="Genomic_DNA"/>
</dbReference>
<gene>
    <name evidence="2" type="ORF">PAHAL_4G287500</name>
</gene>
<feature type="region of interest" description="Disordered" evidence="1">
    <location>
        <begin position="1"/>
        <end position="133"/>
    </location>
</feature>
<evidence type="ECO:0000256" key="1">
    <source>
        <dbReference type="SAM" id="MobiDB-lite"/>
    </source>
</evidence>
<name>A0A2T8JEA8_9POAL</name>